<dbReference type="GO" id="GO:0003677">
    <property type="term" value="F:DNA binding"/>
    <property type="evidence" value="ECO:0007669"/>
    <property type="project" value="InterPro"/>
</dbReference>
<dbReference type="Proteomes" id="UP000025227">
    <property type="component" value="Unplaced"/>
</dbReference>
<proteinExistence type="predicted"/>
<evidence type="ECO:0000259" key="1">
    <source>
        <dbReference type="Pfam" id="PF01498"/>
    </source>
</evidence>
<name>A0A7I5E6S2_HAECO</name>
<dbReference type="GO" id="GO:0015074">
    <property type="term" value="P:DNA integration"/>
    <property type="evidence" value="ECO:0007669"/>
    <property type="project" value="InterPro"/>
</dbReference>
<evidence type="ECO:0000313" key="2">
    <source>
        <dbReference type="Proteomes" id="UP000025227"/>
    </source>
</evidence>
<evidence type="ECO:0000313" key="3">
    <source>
        <dbReference type="WBParaSite" id="HCON_00034860-00001"/>
    </source>
</evidence>
<feature type="domain" description="Transposase Tc1-like" evidence="1">
    <location>
        <begin position="40"/>
        <end position="98"/>
    </location>
</feature>
<dbReference type="WBParaSite" id="HCON_00034860-00001">
    <property type="protein sequence ID" value="HCON_00034860-00001"/>
    <property type="gene ID" value="HCON_00034860"/>
</dbReference>
<dbReference type="InterPro" id="IPR002492">
    <property type="entry name" value="Transposase_Tc1-like"/>
</dbReference>
<organism evidence="2 3">
    <name type="scientific">Haemonchus contortus</name>
    <name type="common">Barber pole worm</name>
    <dbReference type="NCBI Taxonomy" id="6289"/>
    <lineage>
        <taxon>Eukaryota</taxon>
        <taxon>Metazoa</taxon>
        <taxon>Ecdysozoa</taxon>
        <taxon>Nematoda</taxon>
        <taxon>Chromadorea</taxon>
        <taxon>Rhabditida</taxon>
        <taxon>Rhabditina</taxon>
        <taxon>Rhabditomorpha</taxon>
        <taxon>Strongyloidea</taxon>
        <taxon>Trichostrongylidae</taxon>
        <taxon>Haemonchus</taxon>
    </lineage>
</organism>
<sequence>MCVQAIRKEYKVTRSAKAKIHPEAARLTLCLVDRKIVQRATNGSRQDFSRNLAAQQTNPFVNTVLPLLKEVGLFGRRPAKKPLISAKNRKVLLDWAHAQKNWVIQLWRKAIKSDKPKFLLSSKDEIMFV</sequence>
<dbReference type="OrthoDB" id="5865009at2759"/>
<dbReference type="AlphaFoldDB" id="A0A7I5E6S2"/>
<reference evidence="3" key="1">
    <citation type="submission" date="2020-12" db="UniProtKB">
        <authorList>
            <consortium name="WormBaseParasite"/>
        </authorList>
    </citation>
    <scope>IDENTIFICATION</scope>
    <source>
        <strain evidence="3">MHco3</strain>
    </source>
</reference>
<dbReference type="Pfam" id="PF01498">
    <property type="entry name" value="HTH_Tnp_Tc3_2"/>
    <property type="match status" value="1"/>
</dbReference>
<accession>A0A7I5E6S2</accession>
<protein>
    <submittedName>
        <fullName evidence="3">HTH_Tnp_Tc3_2 domain-containing protein</fullName>
    </submittedName>
</protein>
<dbReference type="GO" id="GO:0006313">
    <property type="term" value="P:DNA transposition"/>
    <property type="evidence" value="ECO:0007669"/>
    <property type="project" value="InterPro"/>
</dbReference>
<keyword evidence="2" id="KW-1185">Reference proteome</keyword>